<evidence type="ECO:0000256" key="1">
    <source>
        <dbReference type="ARBA" id="ARBA00005495"/>
    </source>
</evidence>
<dbReference type="PROSITE" id="PS51891">
    <property type="entry name" value="CENP_V_GFA"/>
    <property type="match status" value="1"/>
</dbReference>
<evidence type="ECO:0000313" key="7">
    <source>
        <dbReference type="Proteomes" id="UP001274830"/>
    </source>
</evidence>
<keyword evidence="4" id="KW-0456">Lyase</keyword>
<evidence type="ECO:0000256" key="4">
    <source>
        <dbReference type="ARBA" id="ARBA00023239"/>
    </source>
</evidence>
<dbReference type="PANTHER" id="PTHR33337">
    <property type="entry name" value="GFA DOMAIN-CONTAINING PROTEIN"/>
    <property type="match status" value="1"/>
</dbReference>
<name>A0AAE1C2A0_9PEZI</name>
<protein>
    <recommendedName>
        <fullName evidence="5">CENP-V/GFA domain-containing protein</fullName>
    </recommendedName>
</protein>
<dbReference type="GO" id="GO:0016846">
    <property type="term" value="F:carbon-sulfur lyase activity"/>
    <property type="evidence" value="ECO:0007669"/>
    <property type="project" value="InterPro"/>
</dbReference>
<sequence length="154" mass="17235">MPPSAEQLKGACACGAVSWQATADPRHLDLCYCKTCQQISGAPFVAWTGIPKQGLTWHGPITTFAVNDLATRSCCQECGSTLSMHYHCYPDKIHVAAGTVTDGEKLLPPVNMHIFISRKPQWYTLPDDKIEKWDEFDTETQKMLDDWRSRQSSS</sequence>
<proteinExistence type="inferred from homology"/>
<keyword evidence="7" id="KW-1185">Reference proteome</keyword>
<dbReference type="AlphaFoldDB" id="A0AAE1C2A0"/>
<dbReference type="Pfam" id="PF04828">
    <property type="entry name" value="GFA"/>
    <property type="match status" value="1"/>
</dbReference>
<dbReference type="EMBL" id="JAUTXT010000015">
    <property type="protein sequence ID" value="KAK3675214.1"/>
    <property type="molecule type" value="Genomic_DNA"/>
</dbReference>
<dbReference type="InterPro" id="IPR006913">
    <property type="entry name" value="CENP-V/GFA"/>
</dbReference>
<keyword evidence="3" id="KW-0862">Zinc</keyword>
<keyword evidence="2" id="KW-0479">Metal-binding</keyword>
<accession>A0AAE1C2A0</accession>
<reference evidence="6" key="1">
    <citation type="submission" date="2023-07" db="EMBL/GenBank/DDBJ databases">
        <title>Black Yeasts Isolated from many extreme environments.</title>
        <authorList>
            <person name="Coleine C."/>
            <person name="Stajich J.E."/>
            <person name="Selbmann L."/>
        </authorList>
    </citation>
    <scope>NUCLEOTIDE SEQUENCE</scope>
    <source>
        <strain evidence="6">CCFEE 5485</strain>
    </source>
</reference>
<feature type="domain" description="CENP-V/GFA" evidence="5">
    <location>
        <begin position="8"/>
        <end position="134"/>
    </location>
</feature>
<evidence type="ECO:0000256" key="2">
    <source>
        <dbReference type="ARBA" id="ARBA00022723"/>
    </source>
</evidence>
<dbReference type="SUPFAM" id="SSF51316">
    <property type="entry name" value="Mss4-like"/>
    <property type="match status" value="1"/>
</dbReference>
<evidence type="ECO:0000259" key="5">
    <source>
        <dbReference type="PROSITE" id="PS51891"/>
    </source>
</evidence>
<evidence type="ECO:0000256" key="3">
    <source>
        <dbReference type="ARBA" id="ARBA00022833"/>
    </source>
</evidence>
<evidence type="ECO:0000313" key="6">
    <source>
        <dbReference type="EMBL" id="KAK3675214.1"/>
    </source>
</evidence>
<gene>
    <name evidence="6" type="ORF">LTR78_004723</name>
</gene>
<organism evidence="6 7">
    <name type="scientific">Recurvomyces mirabilis</name>
    <dbReference type="NCBI Taxonomy" id="574656"/>
    <lineage>
        <taxon>Eukaryota</taxon>
        <taxon>Fungi</taxon>
        <taxon>Dikarya</taxon>
        <taxon>Ascomycota</taxon>
        <taxon>Pezizomycotina</taxon>
        <taxon>Dothideomycetes</taxon>
        <taxon>Dothideomycetidae</taxon>
        <taxon>Mycosphaerellales</taxon>
        <taxon>Teratosphaeriaceae</taxon>
        <taxon>Recurvomyces</taxon>
    </lineage>
</organism>
<comment type="caution">
    <text evidence="6">The sequence shown here is derived from an EMBL/GenBank/DDBJ whole genome shotgun (WGS) entry which is preliminary data.</text>
</comment>
<dbReference type="PANTHER" id="PTHR33337:SF40">
    <property type="entry name" value="CENP-V_GFA DOMAIN-CONTAINING PROTEIN-RELATED"/>
    <property type="match status" value="1"/>
</dbReference>
<dbReference type="Gene3D" id="3.90.1590.10">
    <property type="entry name" value="glutathione-dependent formaldehyde- activating enzyme (gfa)"/>
    <property type="match status" value="1"/>
</dbReference>
<dbReference type="InterPro" id="IPR011057">
    <property type="entry name" value="Mss4-like_sf"/>
</dbReference>
<comment type="similarity">
    <text evidence="1">Belongs to the Gfa family.</text>
</comment>
<dbReference type="GO" id="GO:0046872">
    <property type="term" value="F:metal ion binding"/>
    <property type="evidence" value="ECO:0007669"/>
    <property type="project" value="UniProtKB-KW"/>
</dbReference>
<dbReference type="Proteomes" id="UP001274830">
    <property type="component" value="Unassembled WGS sequence"/>
</dbReference>